<reference evidence="1 2" key="1">
    <citation type="submission" date="2018-09" db="EMBL/GenBank/DDBJ databases">
        <title>Genome sequencing of Aeromonas veronii MS-17-88.</title>
        <authorList>
            <person name="Tekedar H.C."/>
            <person name="Arick M.A."/>
            <person name="Hsu C.-Y."/>
            <person name="Thrash A."/>
            <person name="Karsi A."/>
            <person name="Lawrence M.L."/>
            <person name="Abdelhamed H."/>
        </authorList>
    </citation>
    <scope>NUCLEOTIDE SEQUENCE [LARGE SCALE GENOMIC DNA]</scope>
    <source>
        <strain evidence="1 2">MS 17-88</strain>
    </source>
</reference>
<evidence type="ECO:0000313" key="1">
    <source>
        <dbReference type="EMBL" id="RKJ92160.1"/>
    </source>
</evidence>
<accession>A0A3A9IQA1</accession>
<gene>
    <name evidence="1" type="ORF">D6R50_06300</name>
</gene>
<evidence type="ECO:0000313" key="2">
    <source>
        <dbReference type="Proteomes" id="UP000281725"/>
    </source>
</evidence>
<proteinExistence type="predicted"/>
<comment type="caution">
    <text evidence="1">The sequence shown here is derived from an EMBL/GenBank/DDBJ whole genome shotgun (WGS) entry which is preliminary data.</text>
</comment>
<organism evidence="1 2">
    <name type="scientific">Aeromonas veronii</name>
    <dbReference type="NCBI Taxonomy" id="654"/>
    <lineage>
        <taxon>Bacteria</taxon>
        <taxon>Pseudomonadati</taxon>
        <taxon>Pseudomonadota</taxon>
        <taxon>Gammaproteobacteria</taxon>
        <taxon>Aeromonadales</taxon>
        <taxon>Aeromonadaceae</taxon>
        <taxon>Aeromonas</taxon>
    </lineage>
</organism>
<protein>
    <submittedName>
        <fullName evidence="1">Uncharacterized protein</fullName>
    </submittedName>
</protein>
<dbReference type="EMBL" id="RAWX01000001">
    <property type="protein sequence ID" value="RKJ92160.1"/>
    <property type="molecule type" value="Genomic_DNA"/>
</dbReference>
<dbReference type="AlphaFoldDB" id="A0A3A9IQA1"/>
<dbReference type="RefSeq" id="WP_120414569.1">
    <property type="nucleotide sequence ID" value="NZ_RAWX01000001.1"/>
</dbReference>
<name>A0A3A9IQA1_AERVE</name>
<dbReference type="Proteomes" id="UP000281725">
    <property type="component" value="Unassembled WGS sequence"/>
</dbReference>
<sequence length="71" mass="8128">MAFYPVSPRAAGHGVRCTLLTLRLSAWAPMPSTRAHSYAERQLARTAVRWIDTNCYLNAIAHRWSRRHVHA</sequence>